<sequence>DPDPPPPPMWNNFVGKPIVWHDDQENRPAGEPYYGSWYRFPGHTTDDVARQLVLLDTIAWAAVWSAHPPDSGFIAPNLDLNVQFHRPAVAAEWLFGEGTADVAEDGLIGFRNRLWSDERTLLASASGQLICRPIRPTPR</sequence>
<dbReference type="RefSeq" id="WP_138647271.1">
    <property type="nucleotide sequence ID" value="NZ_VCKW01000125.1"/>
</dbReference>
<dbReference type="SUPFAM" id="SSF54637">
    <property type="entry name" value="Thioesterase/thiol ester dehydrase-isomerase"/>
    <property type="match status" value="1"/>
</dbReference>
<dbReference type="Proteomes" id="UP000309174">
    <property type="component" value="Unassembled WGS sequence"/>
</dbReference>
<dbReference type="InterPro" id="IPR042171">
    <property type="entry name" value="Acyl-CoA_hotdog"/>
</dbReference>
<dbReference type="Gene3D" id="2.40.160.210">
    <property type="entry name" value="Acyl-CoA thioesterase, double hotdog domain"/>
    <property type="match status" value="1"/>
</dbReference>
<gene>
    <name evidence="2" type="ORF">ETD83_23255</name>
</gene>
<feature type="domain" description="Acyl-CoA thioesterase-like C-terminal" evidence="1">
    <location>
        <begin position="24"/>
        <end position="125"/>
    </location>
</feature>
<dbReference type="InterPro" id="IPR049450">
    <property type="entry name" value="ACOT8-like_C"/>
</dbReference>
<reference evidence="2 3" key="1">
    <citation type="submission" date="2019-05" db="EMBL/GenBank/DDBJ databases">
        <title>Draft genome sequence of Actinomadura sp. 14C53.</title>
        <authorList>
            <person name="Saricaoglu S."/>
            <person name="Isik K."/>
        </authorList>
    </citation>
    <scope>NUCLEOTIDE SEQUENCE [LARGE SCALE GENOMIC DNA]</scope>
    <source>
        <strain evidence="2 3">14C53</strain>
    </source>
</reference>
<evidence type="ECO:0000313" key="3">
    <source>
        <dbReference type="Proteomes" id="UP000309174"/>
    </source>
</evidence>
<evidence type="ECO:0000259" key="1">
    <source>
        <dbReference type="Pfam" id="PF20789"/>
    </source>
</evidence>
<dbReference type="OrthoDB" id="3679799at2"/>
<comment type="caution">
    <text evidence="2">The sequence shown here is derived from an EMBL/GenBank/DDBJ whole genome shotgun (WGS) entry which is preliminary data.</text>
</comment>
<dbReference type="AlphaFoldDB" id="A0A5C4J805"/>
<organism evidence="2 3">
    <name type="scientific">Actinomadura soli</name>
    <dbReference type="NCBI Taxonomy" id="2508997"/>
    <lineage>
        <taxon>Bacteria</taxon>
        <taxon>Bacillati</taxon>
        <taxon>Actinomycetota</taxon>
        <taxon>Actinomycetes</taxon>
        <taxon>Streptosporangiales</taxon>
        <taxon>Thermomonosporaceae</taxon>
        <taxon>Actinomadura</taxon>
    </lineage>
</organism>
<evidence type="ECO:0000313" key="2">
    <source>
        <dbReference type="EMBL" id="TMQ94934.1"/>
    </source>
</evidence>
<keyword evidence="3" id="KW-1185">Reference proteome</keyword>
<name>A0A5C4J805_9ACTN</name>
<feature type="non-terminal residue" evidence="2">
    <location>
        <position position="1"/>
    </location>
</feature>
<dbReference type="InterPro" id="IPR029069">
    <property type="entry name" value="HotDog_dom_sf"/>
</dbReference>
<dbReference type="Pfam" id="PF20789">
    <property type="entry name" value="4HBT_3C"/>
    <property type="match status" value="1"/>
</dbReference>
<protein>
    <submittedName>
        <fullName evidence="2">Thioesterase family protein</fullName>
    </submittedName>
</protein>
<accession>A0A5C4J805</accession>
<dbReference type="EMBL" id="VCKW01000125">
    <property type="protein sequence ID" value="TMQ94934.1"/>
    <property type="molecule type" value="Genomic_DNA"/>
</dbReference>
<proteinExistence type="predicted"/>